<dbReference type="EMBL" id="JACRUP010000010">
    <property type="protein sequence ID" value="MBC5852139.1"/>
    <property type="molecule type" value="Genomic_DNA"/>
</dbReference>
<organism evidence="1 2">
    <name type="scientific">Vibrio metschnikovii</name>
    <dbReference type="NCBI Taxonomy" id="28172"/>
    <lineage>
        <taxon>Bacteria</taxon>
        <taxon>Pseudomonadati</taxon>
        <taxon>Pseudomonadota</taxon>
        <taxon>Gammaproteobacteria</taxon>
        <taxon>Vibrionales</taxon>
        <taxon>Vibrionaceae</taxon>
        <taxon>Vibrio</taxon>
    </lineage>
</organism>
<dbReference type="AlphaFoldDB" id="A0A9X0UJK9"/>
<dbReference type="RefSeq" id="WP_187026685.1">
    <property type="nucleotide sequence ID" value="NZ_JACRUP010000010.1"/>
</dbReference>
<sequence>MPKTQEIAIRFGCFIVNGDDKTAESRLTHFLEVKFNERFSSHGISISMPGFERIPPQTDDVRPSFIPNNLWFDVVSNCQESAINLIRETLGSTEFKSFASEYDIELDWFDFE</sequence>
<comment type="caution">
    <text evidence="1">The sequence shown here is derived from an EMBL/GenBank/DDBJ whole genome shotgun (WGS) entry which is preliminary data.</text>
</comment>
<accession>A0A9X0UJK9</accession>
<protein>
    <submittedName>
        <fullName evidence="1">Uncharacterized protein</fullName>
    </submittedName>
</protein>
<reference evidence="1" key="1">
    <citation type="submission" date="2020-08" db="EMBL/GenBank/DDBJ databases">
        <title>Genome Sequencing and Pan-Genome Analysis of Migratory bird Vibrio Strains, Inner Mongolia.</title>
        <authorList>
            <person name="Zheng L."/>
        </authorList>
    </citation>
    <scope>NUCLEOTIDE SEQUENCE</scope>
    <source>
        <strain evidence="1">M13F</strain>
    </source>
</reference>
<name>A0A9X0UJK9_VIBME</name>
<evidence type="ECO:0000313" key="1">
    <source>
        <dbReference type="EMBL" id="MBC5852139.1"/>
    </source>
</evidence>
<dbReference type="Proteomes" id="UP000615796">
    <property type="component" value="Unassembled WGS sequence"/>
</dbReference>
<evidence type="ECO:0000313" key="2">
    <source>
        <dbReference type="Proteomes" id="UP000615796"/>
    </source>
</evidence>
<proteinExistence type="predicted"/>
<keyword evidence="2" id="KW-1185">Reference proteome</keyword>
<gene>
    <name evidence="1" type="ORF">H8Q88_14620</name>
</gene>